<sequence length="127" mass="13895">MVLEKNQTHCLWERAPSTIPVTTTLTVVVAVPYSEVSSARRGDFEGLQRPATPHPYVPPTSLYPIRDVREAFGADNKHFPDVGQFDQGVHKCCEEGDEEAVGEVHTHQGRSSARQATGMNTLPPGLS</sequence>
<feature type="compositionally biased region" description="Polar residues" evidence="1">
    <location>
        <begin position="109"/>
        <end position="120"/>
    </location>
</feature>
<keyword evidence="3" id="KW-1185">Reference proteome</keyword>
<evidence type="ECO:0000313" key="2">
    <source>
        <dbReference type="EMBL" id="KAL0579671.1"/>
    </source>
</evidence>
<dbReference type="EMBL" id="JBAHYK010000051">
    <property type="protein sequence ID" value="KAL0579671.1"/>
    <property type="molecule type" value="Genomic_DNA"/>
</dbReference>
<gene>
    <name evidence="2" type="ORF">V5O48_002301</name>
</gene>
<name>A0ABR3FVY6_9AGAR</name>
<reference evidence="2 3" key="1">
    <citation type="submission" date="2024-02" db="EMBL/GenBank/DDBJ databases">
        <title>A draft genome for the cacao thread blight pathogen Marasmius crinis-equi.</title>
        <authorList>
            <person name="Cohen S.P."/>
            <person name="Baruah I.K."/>
            <person name="Amoako-Attah I."/>
            <person name="Bukari Y."/>
            <person name="Meinhardt L.W."/>
            <person name="Bailey B.A."/>
        </authorList>
    </citation>
    <scope>NUCLEOTIDE SEQUENCE [LARGE SCALE GENOMIC DNA]</scope>
    <source>
        <strain evidence="2 3">GH-76</strain>
    </source>
</reference>
<proteinExistence type="predicted"/>
<organism evidence="2 3">
    <name type="scientific">Marasmius crinis-equi</name>
    <dbReference type="NCBI Taxonomy" id="585013"/>
    <lineage>
        <taxon>Eukaryota</taxon>
        <taxon>Fungi</taxon>
        <taxon>Dikarya</taxon>
        <taxon>Basidiomycota</taxon>
        <taxon>Agaricomycotina</taxon>
        <taxon>Agaricomycetes</taxon>
        <taxon>Agaricomycetidae</taxon>
        <taxon>Agaricales</taxon>
        <taxon>Marasmiineae</taxon>
        <taxon>Marasmiaceae</taxon>
        <taxon>Marasmius</taxon>
    </lineage>
</organism>
<evidence type="ECO:0000313" key="3">
    <source>
        <dbReference type="Proteomes" id="UP001465976"/>
    </source>
</evidence>
<feature type="region of interest" description="Disordered" evidence="1">
    <location>
        <begin position="96"/>
        <end position="127"/>
    </location>
</feature>
<protein>
    <submittedName>
        <fullName evidence="2">Uncharacterized protein</fullName>
    </submittedName>
</protein>
<accession>A0ABR3FVY6</accession>
<evidence type="ECO:0000256" key="1">
    <source>
        <dbReference type="SAM" id="MobiDB-lite"/>
    </source>
</evidence>
<dbReference type="Proteomes" id="UP001465976">
    <property type="component" value="Unassembled WGS sequence"/>
</dbReference>
<comment type="caution">
    <text evidence="2">The sequence shown here is derived from an EMBL/GenBank/DDBJ whole genome shotgun (WGS) entry which is preliminary data.</text>
</comment>